<dbReference type="RefSeq" id="WP_170037438.1">
    <property type="nucleotide sequence ID" value="NZ_PDJI01000004.1"/>
</dbReference>
<evidence type="ECO:0000313" key="3">
    <source>
        <dbReference type="Proteomes" id="UP000222106"/>
    </source>
</evidence>
<keyword evidence="1" id="KW-0732">Signal</keyword>
<keyword evidence="3" id="KW-1185">Reference proteome</keyword>
<accession>A0A2A9EP86</accession>
<feature type="signal peptide" evidence="1">
    <location>
        <begin position="1"/>
        <end position="26"/>
    </location>
</feature>
<dbReference type="AlphaFoldDB" id="A0A2A9EP86"/>
<dbReference type="EMBL" id="PDJI01000004">
    <property type="protein sequence ID" value="PFG40055.1"/>
    <property type="molecule type" value="Genomic_DNA"/>
</dbReference>
<reference evidence="2 3" key="1">
    <citation type="submission" date="2017-10" db="EMBL/GenBank/DDBJ databases">
        <title>Sequencing the genomes of 1000 actinobacteria strains.</title>
        <authorList>
            <person name="Klenk H.-P."/>
        </authorList>
    </citation>
    <scope>NUCLEOTIDE SEQUENCE [LARGE SCALE GENOMIC DNA]</scope>
    <source>
        <strain evidence="2 3">DSM 21838</strain>
    </source>
</reference>
<protein>
    <submittedName>
        <fullName evidence="2">Uncharacterized protein</fullName>
    </submittedName>
</protein>
<evidence type="ECO:0000313" key="2">
    <source>
        <dbReference type="EMBL" id="PFG40055.1"/>
    </source>
</evidence>
<name>A0A2A9EP86_9MICO</name>
<evidence type="ECO:0000256" key="1">
    <source>
        <dbReference type="SAM" id="SignalP"/>
    </source>
</evidence>
<comment type="caution">
    <text evidence="2">The sequence shown here is derived from an EMBL/GenBank/DDBJ whole genome shotgun (WGS) entry which is preliminary data.</text>
</comment>
<gene>
    <name evidence="2" type="ORF">ATJ97_2575</name>
</gene>
<proteinExistence type="predicted"/>
<dbReference type="Proteomes" id="UP000222106">
    <property type="component" value="Unassembled WGS sequence"/>
</dbReference>
<feature type="chain" id="PRO_5013309900" evidence="1">
    <location>
        <begin position="27"/>
        <end position="51"/>
    </location>
</feature>
<organism evidence="2 3">
    <name type="scientific">Georgenia soli</name>
    <dbReference type="NCBI Taxonomy" id="638953"/>
    <lineage>
        <taxon>Bacteria</taxon>
        <taxon>Bacillati</taxon>
        <taxon>Actinomycetota</taxon>
        <taxon>Actinomycetes</taxon>
        <taxon>Micrococcales</taxon>
        <taxon>Bogoriellaceae</taxon>
        <taxon>Georgenia</taxon>
    </lineage>
</organism>
<sequence>MVRKIVASAVLAVGLTVTAAAVPATAAPAKGGDGGGVSTACAFCWPEKRIN</sequence>